<protein>
    <submittedName>
        <fullName evidence="2">Uncharacterized protein</fullName>
    </submittedName>
</protein>
<feature type="compositionally biased region" description="Polar residues" evidence="1">
    <location>
        <begin position="38"/>
        <end position="52"/>
    </location>
</feature>
<evidence type="ECO:0000313" key="3">
    <source>
        <dbReference type="Proteomes" id="UP000886998"/>
    </source>
</evidence>
<reference evidence="2" key="1">
    <citation type="submission" date="2020-08" db="EMBL/GenBank/DDBJ databases">
        <title>Multicomponent nature underlies the extraordinary mechanical properties of spider dragline silk.</title>
        <authorList>
            <person name="Kono N."/>
            <person name="Nakamura H."/>
            <person name="Mori M."/>
            <person name="Yoshida Y."/>
            <person name="Ohtoshi R."/>
            <person name="Malay A.D."/>
            <person name="Moran D.A.P."/>
            <person name="Tomita M."/>
            <person name="Numata K."/>
            <person name="Arakawa K."/>
        </authorList>
    </citation>
    <scope>NUCLEOTIDE SEQUENCE</scope>
</reference>
<organism evidence="2 3">
    <name type="scientific">Trichonephila inaurata madagascariensis</name>
    <dbReference type="NCBI Taxonomy" id="2747483"/>
    <lineage>
        <taxon>Eukaryota</taxon>
        <taxon>Metazoa</taxon>
        <taxon>Ecdysozoa</taxon>
        <taxon>Arthropoda</taxon>
        <taxon>Chelicerata</taxon>
        <taxon>Arachnida</taxon>
        <taxon>Araneae</taxon>
        <taxon>Araneomorphae</taxon>
        <taxon>Entelegynae</taxon>
        <taxon>Araneoidea</taxon>
        <taxon>Nephilidae</taxon>
        <taxon>Trichonephila</taxon>
        <taxon>Trichonephila inaurata</taxon>
    </lineage>
</organism>
<dbReference type="EMBL" id="BMAV01017894">
    <property type="protein sequence ID" value="GFY69923.1"/>
    <property type="molecule type" value="Genomic_DNA"/>
</dbReference>
<sequence length="128" mass="14438">MLKSPHCTPLPSSFESEEKQEQARHGFSYPRHRREKNNASSSLTRLATQQHLPHSYRPRGIRRGDGRESLPMRKQPETKTRRLPPPIVAKASADSAKSETGVTSILTLRTRISPRLFKKIASIVIDAS</sequence>
<evidence type="ECO:0000313" key="2">
    <source>
        <dbReference type="EMBL" id="GFY69923.1"/>
    </source>
</evidence>
<proteinExistence type="predicted"/>
<feature type="compositionally biased region" description="Basic and acidic residues" evidence="1">
    <location>
        <begin position="62"/>
        <end position="80"/>
    </location>
</feature>
<name>A0A8X6YCT1_9ARAC</name>
<dbReference type="Proteomes" id="UP000886998">
    <property type="component" value="Unassembled WGS sequence"/>
</dbReference>
<keyword evidence="3" id="KW-1185">Reference proteome</keyword>
<dbReference type="AlphaFoldDB" id="A0A8X6YCT1"/>
<gene>
    <name evidence="2" type="ORF">TNIN_422861</name>
</gene>
<accession>A0A8X6YCT1</accession>
<comment type="caution">
    <text evidence="2">The sequence shown here is derived from an EMBL/GenBank/DDBJ whole genome shotgun (WGS) entry which is preliminary data.</text>
</comment>
<feature type="region of interest" description="Disordered" evidence="1">
    <location>
        <begin position="1"/>
        <end position="101"/>
    </location>
</feature>
<evidence type="ECO:0000256" key="1">
    <source>
        <dbReference type="SAM" id="MobiDB-lite"/>
    </source>
</evidence>